<name>A0ABY0FV51_9PLEO</name>
<evidence type="ECO:0000313" key="3">
    <source>
        <dbReference type="Proteomes" id="UP000293195"/>
    </source>
</evidence>
<dbReference type="Proteomes" id="UP000293195">
    <property type="component" value="Unassembled WGS sequence"/>
</dbReference>
<sequence>MLFAISRPKIPGETQPLDGGRKPLPQSDK</sequence>
<evidence type="ECO:0000313" key="2">
    <source>
        <dbReference type="EMBL" id="RYN90189.1"/>
    </source>
</evidence>
<comment type="caution">
    <text evidence="2">The sequence shown here is derived from an EMBL/GenBank/DDBJ whole genome shotgun (WGS) entry which is preliminary data.</text>
</comment>
<reference evidence="3" key="1">
    <citation type="journal article" date="2019" name="bioRxiv">
        <title>Genomics, evolutionary history and diagnostics of the Alternaria alternata species group including apple and Asian pear pathotypes.</title>
        <authorList>
            <person name="Armitage A.D."/>
            <person name="Cockerton H.M."/>
            <person name="Sreenivasaprasad S."/>
            <person name="Woodhall J.W."/>
            <person name="Lane C.R."/>
            <person name="Harrison R.J."/>
            <person name="Clarkson J.P."/>
        </authorList>
    </citation>
    <scope>NUCLEOTIDE SEQUENCE [LARGE SCALE GENOMIC DNA]</scope>
    <source>
        <strain evidence="3">FERA 635</strain>
    </source>
</reference>
<dbReference type="EMBL" id="PDXF01000079">
    <property type="protein sequence ID" value="RYN90189.1"/>
    <property type="molecule type" value="Genomic_DNA"/>
</dbReference>
<keyword evidence="3" id="KW-1185">Reference proteome</keyword>
<proteinExistence type="predicted"/>
<evidence type="ECO:0000256" key="1">
    <source>
        <dbReference type="SAM" id="MobiDB-lite"/>
    </source>
</evidence>
<feature type="region of interest" description="Disordered" evidence="1">
    <location>
        <begin position="1"/>
        <end position="29"/>
    </location>
</feature>
<accession>A0ABY0FV51</accession>
<organism evidence="2 3">
    <name type="scientific">Alternaria tenuissima</name>
    <dbReference type="NCBI Taxonomy" id="119927"/>
    <lineage>
        <taxon>Eukaryota</taxon>
        <taxon>Fungi</taxon>
        <taxon>Dikarya</taxon>
        <taxon>Ascomycota</taxon>
        <taxon>Pezizomycotina</taxon>
        <taxon>Dothideomycetes</taxon>
        <taxon>Pleosporomycetidae</taxon>
        <taxon>Pleosporales</taxon>
        <taxon>Pleosporineae</taxon>
        <taxon>Pleosporaceae</taxon>
        <taxon>Alternaria</taxon>
        <taxon>Alternaria sect. Alternaria</taxon>
        <taxon>Alternaria alternata complex</taxon>
    </lineage>
</organism>
<protein>
    <submittedName>
        <fullName evidence="2">Uncharacterized protein</fullName>
    </submittedName>
</protein>
<gene>
    <name evidence="2" type="ORF">AA0119_g11124</name>
</gene>